<evidence type="ECO:0000313" key="4">
    <source>
        <dbReference type="Proteomes" id="UP001365128"/>
    </source>
</evidence>
<evidence type="ECO:0000256" key="2">
    <source>
        <dbReference type="SAM" id="SignalP"/>
    </source>
</evidence>
<name>A0ABR1MPW7_9PEZI</name>
<gene>
    <name evidence="3" type="ORF">IWX46DRAFT_139494</name>
</gene>
<keyword evidence="2" id="KW-0732">Signal</keyword>
<dbReference type="EMBL" id="JBBPDW010000002">
    <property type="protein sequence ID" value="KAK7555751.1"/>
    <property type="molecule type" value="Genomic_DNA"/>
</dbReference>
<feature type="region of interest" description="Disordered" evidence="1">
    <location>
        <begin position="142"/>
        <end position="165"/>
    </location>
</feature>
<accession>A0ABR1MPW7</accession>
<comment type="caution">
    <text evidence="3">The sequence shown here is derived from an EMBL/GenBank/DDBJ whole genome shotgun (WGS) entry which is preliminary data.</text>
</comment>
<keyword evidence="4" id="KW-1185">Reference proteome</keyword>
<proteinExistence type="predicted"/>
<dbReference type="Proteomes" id="UP001365128">
    <property type="component" value="Unassembled WGS sequence"/>
</dbReference>
<feature type="chain" id="PRO_5046852949" evidence="2">
    <location>
        <begin position="23"/>
        <end position="165"/>
    </location>
</feature>
<sequence>MKRMATLPRAICLLACLLPSHPGIKIGHYLAVQLGKHTAAPAAMLQVKKNSDNDCCRATGRASEWTAARCLEPPCICQGVTILCAADMNGPLLGASSLKAPLFPVQLTSPLLVILCPLSPSAQARCRPSSCFLLIARHHHTPTESSNSKKMPLRMSKRRTDQSNP</sequence>
<organism evidence="3 4">
    <name type="scientific">Phyllosticta citricarpa</name>
    <dbReference type="NCBI Taxonomy" id="55181"/>
    <lineage>
        <taxon>Eukaryota</taxon>
        <taxon>Fungi</taxon>
        <taxon>Dikarya</taxon>
        <taxon>Ascomycota</taxon>
        <taxon>Pezizomycotina</taxon>
        <taxon>Dothideomycetes</taxon>
        <taxon>Dothideomycetes incertae sedis</taxon>
        <taxon>Botryosphaeriales</taxon>
        <taxon>Phyllostictaceae</taxon>
        <taxon>Phyllosticta</taxon>
    </lineage>
</organism>
<protein>
    <submittedName>
        <fullName evidence="3">Uncharacterized protein</fullName>
    </submittedName>
</protein>
<reference evidence="3 4" key="1">
    <citation type="submission" date="2024-04" db="EMBL/GenBank/DDBJ databases">
        <title>Phyllosticta paracitricarpa is synonymous to the EU quarantine fungus P. citricarpa based on phylogenomic analyses.</title>
        <authorList>
            <consortium name="Lawrence Berkeley National Laboratory"/>
            <person name="Van Ingen-Buijs V.A."/>
            <person name="Van Westerhoven A.C."/>
            <person name="Haridas S."/>
            <person name="Skiadas P."/>
            <person name="Martin F."/>
            <person name="Groenewald J.Z."/>
            <person name="Crous P.W."/>
            <person name="Seidl M.F."/>
        </authorList>
    </citation>
    <scope>NUCLEOTIDE SEQUENCE [LARGE SCALE GENOMIC DNA]</scope>
    <source>
        <strain evidence="3 4">CBS 122670</strain>
    </source>
</reference>
<evidence type="ECO:0000256" key="1">
    <source>
        <dbReference type="SAM" id="MobiDB-lite"/>
    </source>
</evidence>
<feature type="signal peptide" evidence="2">
    <location>
        <begin position="1"/>
        <end position="22"/>
    </location>
</feature>
<evidence type="ECO:0000313" key="3">
    <source>
        <dbReference type="EMBL" id="KAK7555751.1"/>
    </source>
</evidence>